<evidence type="ECO:0000313" key="1">
    <source>
        <dbReference type="EMBL" id="SVB06313.1"/>
    </source>
</evidence>
<name>A0A382AZ87_9ZZZZ</name>
<accession>A0A382AZ87</accession>
<dbReference type="AlphaFoldDB" id="A0A382AZ87"/>
<reference evidence="1" key="1">
    <citation type="submission" date="2018-05" db="EMBL/GenBank/DDBJ databases">
        <authorList>
            <person name="Lanie J.A."/>
            <person name="Ng W.-L."/>
            <person name="Kazmierczak K.M."/>
            <person name="Andrzejewski T.M."/>
            <person name="Davidsen T.M."/>
            <person name="Wayne K.J."/>
            <person name="Tettelin H."/>
            <person name="Glass J.I."/>
            <person name="Rusch D."/>
            <person name="Podicherti R."/>
            <person name="Tsui H.-C.T."/>
            <person name="Winkler M.E."/>
        </authorList>
    </citation>
    <scope>NUCLEOTIDE SEQUENCE</scope>
</reference>
<proteinExistence type="predicted"/>
<gene>
    <name evidence="1" type="ORF">METZ01_LOCUS159167</name>
</gene>
<organism evidence="1">
    <name type="scientific">marine metagenome</name>
    <dbReference type="NCBI Taxonomy" id="408172"/>
    <lineage>
        <taxon>unclassified sequences</taxon>
        <taxon>metagenomes</taxon>
        <taxon>ecological metagenomes</taxon>
    </lineage>
</organism>
<sequence length="106" mass="11613">MLARIISATIVLLLLFGCTERPQQDLQLPMVGVLPGYGQLSGHVSGSELDVLPVVYAYNEDINVGYTVFVVDGLYRVVNLIQGTYSITIRPAVGQLEGFREQTVSR</sequence>
<dbReference type="PROSITE" id="PS51257">
    <property type="entry name" value="PROKAR_LIPOPROTEIN"/>
    <property type="match status" value="1"/>
</dbReference>
<protein>
    <submittedName>
        <fullName evidence="1">Uncharacterized protein</fullName>
    </submittedName>
</protein>
<dbReference type="EMBL" id="UINC01027301">
    <property type="protein sequence ID" value="SVB06313.1"/>
    <property type="molecule type" value="Genomic_DNA"/>
</dbReference>